<reference evidence="12 13" key="1">
    <citation type="submission" date="2019-10" db="EMBL/GenBank/DDBJ databases">
        <title>Genome sequence of Phaeocystidibacter marisrubri JCM30614 (type strain).</title>
        <authorList>
            <person name="Bowman J.P."/>
        </authorList>
    </citation>
    <scope>NUCLEOTIDE SEQUENCE [LARGE SCALE GENOMIC DNA]</scope>
    <source>
        <strain evidence="12 13">JCM 30614</strain>
    </source>
</reference>
<dbReference type="Gene3D" id="3.40.50.300">
    <property type="entry name" value="P-loop containing nucleotide triphosphate hydrolases"/>
    <property type="match status" value="2"/>
</dbReference>
<accession>A0A6L3ZJM0</accession>
<keyword evidence="5 9" id="KW-0227">DNA damage</keyword>
<dbReference type="PIRSF" id="PIRSF003128">
    <property type="entry name" value="RecN"/>
    <property type="match status" value="1"/>
</dbReference>
<dbReference type="GO" id="GO:0009432">
    <property type="term" value="P:SOS response"/>
    <property type="evidence" value="ECO:0007669"/>
    <property type="project" value="TreeGrafter"/>
</dbReference>
<comment type="similarity">
    <text evidence="2 9">Belongs to the RecN family.</text>
</comment>
<keyword evidence="4" id="KW-0547">Nucleotide-binding</keyword>
<evidence type="ECO:0000256" key="7">
    <source>
        <dbReference type="ARBA" id="ARBA00023204"/>
    </source>
</evidence>
<sequence length="550" mass="60734">MITSLHVRNYALIDELDMQFDKGFSSITGETGAGKSILLGAIGLALGDRADLKSALNADEKCIVELTVKIVGYGMESLFDEHDLDYADETILRREILPSGKSRAFVNDTPTKVTALSAFANRLIDIHSQNDTILLRDPAFQLNLIDGMANNASELKSYKSAYSKWRKAVTDHEQLLQKSTDGLDMDYQRFLLDELVEAKIDNPNEEEVIEEELHRLQHAEDVAESLGNADRVLVESNGLLENIDALMSSLTSGAKYDSRIQSMVERVQSSRIELQDISSEVSSLAEDLESDPHRLQVLDDRMGVLQHLKAKHRASSIEELMELRDDIAVKLDTFERLEEHLAEAQKEVEEAAKERDNAAVKLTQSRKSVLPVVQDHIAELLTRLNMPDARVQLQLAAVEPSGSGVDEMVWLFSANAGRTPQAISKIASGGELSRVMLALKALMSKVKGLPTIIFDEIDTGISGETAKRVAEILREMGSNMQVLAITHLPQIAAAGQAHYLVEKQVNAGATRTHIRQLNPDERIEEVSRILSGKEATEAARANAKELLAND</sequence>
<dbReference type="GO" id="GO:0006310">
    <property type="term" value="P:DNA recombination"/>
    <property type="evidence" value="ECO:0007669"/>
    <property type="project" value="InterPro"/>
</dbReference>
<name>A0A6L3ZJM0_9FLAO</name>
<evidence type="ECO:0000256" key="2">
    <source>
        <dbReference type="ARBA" id="ARBA00009441"/>
    </source>
</evidence>
<dbReference type="InterPro" id="IPR027417">
    <property type="entry name" value="P-loop_NTPase"/>
</dbReference>
<dbReference type="RefSeq" id="WP_151692446.1">
    <property type="nucleotide sequence ID" value="NZ_BMGX01000002.1"/>
</dbReference>
<evidence type="ECO:0000256" key="3">
    <source>
        <dbReference type="ARBA" id="ARBA00021315"/>
    </source>
</evidence>
<evidence type="ECO:0000256" key="4">
    <source>
        <dbReference type="ARBA" id="ARBA00022741"/>
    </source>
</evidence>
<dbReference type="NCBIfam" id="TIGR00634">
    <property type="entry name" value="recN"/>
    <property type="match status" value="1"/>
</dbReference>
<dbReference type="InterPro" id="IPR003395">
    <property type="entry name" value="RecF/RecN/SMC_N"/>
</dbReference>
<evidence type="ECO:0000256" key="10">
    <source>
        <dbReference type="SAM" id="Coils"/>
    </source>
</evidence>
<dbReference type="PANTHER" id="PTHR11059">
    <property type="entry name" value="DNA REPAIR PROTEIN RECN"/>
    <property type="match status" value="1"/>
</dbReference>
<evidence type="ECO:0000313" key="12">
    <source>
        <dbReference type="EMBL" id="KAB2817758.1"/>
    </source>
</evidence>
<evidence type="ECO:0000259" key="11">
    <source>
        <dbReference type="Pfam" id="PF02463"/>
    </source>
</evidence>
<dbReference type="GO" id="GO:0006281">
    <property type="term" value="P:DNA repair"/>
    <property type="evidence" value="ECO:0007669"/>
    <property type="project" value="UniProtKB-KW"/>
</dbReference>
<evidence type="ECO:0000256" key="5">
    <source>
        <dbReference type="ARBA" id="ARBA00022763"/>
    </source>
</evidence>
<evidence type="ECO:0000256" key="1">
    <source>
        <dbReference type="ARBA" id="ARBA00003618"/>
    </source>
</evidence>
<feature type="domain" description="RecF/RecN/SMC N-terminal" evidence="11">
    <location>
        <begin position="3"/>
        <end position="504"/>
    </location>
</feature>
<dbReference type="InterPro" id="IPR004604">
    <property type="entry name" value="DNA_recomb/repair_RecN"/>
</dbReference>
<feature type="coiled-coil region" evidence="10">
    <location>
        <begin position="327"/>
        <end position="361"/>
    </location>
</feature>
<dbReference type="SUPFAM" id="SSF52540">
    <property type="entry name" value="P-loop containing nucleoside triphosphate hydrolases"/>
    <property type="match status" value="1"/>
</dbReference>
<organism evidence="12 13">
    <name type="scientific">Phaeocystidibacter marisrubri</name>
    <dbReference type="NCBI Taxonomy" id="1577780"/>
    <lineage>
        <taxon>Bacteria</taxon>
        <taxon>Pseudomonadati</taxon>
        <taxon>Bacteroidota</taxon>
        <taxon>Flavobacteriia</taxon>
        <taxon>Flavobacteriales</taxon>
        <taxon>Phaeocystidibacteraceae</taxon>
        <taxon>Phaeocystidibacter</taxon>
    </lineage>
</organism>
<gene>
    <name evidence="12" type="primary">recN</name>
    <name evidence="12" type="ORF">F8C82_04960</name>
</gene>
<proteinExistence type="inferred from homology"/>
<keyword evidence="13" id="KW-1185">Reference proteome</keyword>
<dbReference type="EMBL" id="WBVQ01000001">
    <property type="protein sequence ID" value="KAB2817758.1"/>
    <property type="molecule type" value="Genomic_DNA"/>
</dbReference>
<dbReference type="CDD" id="cd03241">
    <property type="entry name" value="ABC_RecN"/>
    <property type="match status" value="1"/>
</dbReference>
<dbReference type="Proteomes" id="UP000484164">
    <property type="component" value="Unassembled WGS sequence"/>
</dbReference>
<dbReference type="AlphaFoldDB" id="A0A6L3ZJM0"/>
<evidence type="ECO:0000256" key="6">
    <source>
        <dbReference type="ARBA" id="ARBA00022840"/>
    </source>
</evidence>
<comment type="function">
    <text evidence="1 9">May be involved in recombinational repair of damaged DNA.</text>
</comment>
<dbReference type="OrthoDB" id="9806954at2"/>
<keyword evidence="10" id="KW-0175">Coiled coil</keyword>
<comment type="caution">
    <text evidence="12">The sequence shown here is derived from an EMBL/GenBank/DDBJ whole genome shotgun (WGS) entry which is preliminary data.</text>
</comment>
<keyword evidence="7 9" id="KW-0234">DNA repair</keyword>
<protein>
    <recommendedName>
        <fullName evidence="3 9">DNA repair protein RecN</fullName>
    </recommendedName>
    <alternativeName>
        <fullName evidence="8 9">Recombination protein N</fullName>
    </alternativeName>
</protein>
<evidence type="ECO:0000256" key="8">
    <source>
        <dbReference type="ARBA" id="ARBA00033408"/>
    </source>
</evidence>
<dbReference type="GO" id="GO:0005524">
    <property type="term" value="F:ATP binding"/>
    <property type="evidence" value="ECO:0007669"/>
    <property type="project" value="UniProtKB-KW"/>
</dbReference>
<keyword evidence="6" id="KW-0067">ATP-binding</keyword>
<dbReference type="GO" id="GO:0043590">
    <property type="term" value="C:bacterial nucleoid"/>
    <property type="evidence" value="ECO:0007669"/>
    <property type="project" value="TreeGrafter"/>
</dbReference>
<dbReference type="PANTHER" id="PTHR11059:SF0">
    <property type="entry name" value="DNA REPAIR PROTEIN RECN"/>
    <property type="match status" value="1"/>
</dbReference>
<dbReference type="Pfam" id="PF02463">
    <property type="entry name" value="SMC_N"/>
    <property type="match status" value="1"/>
</dbReference>
<evidence type="ECO:0000256" key="9">
    <source>
        <dbReference type="PIRNR" id="PIRNR003128"/>
    </source>
</evidence>
<evidence type="ECO:0000313" key="13">
    <source>
        <dbReference type="Proteomes" id="UP000484164"/>
    </source>
</evidence>